<dbReference type="Gene3D" id="1.10.10.2840">
    <property type="entry name" value="PucR C-terminal helix-turn-helix domain"/>
    <property type="match status" value="1"/>
</dbReference>
<dbReference type="Pfam" id="PF17853">
    <property type="entry name" value="GGDEF_2"/>
    <property type="match status" value="1"/>
</dbReference>
<dbReference type="InterPro" id="IPR041522">
    <property type="entry name" value="CdaR_GGDEF"/>
</dbReference>
<comment type="caution">
    <text evidence="5">The sequence shown here is derived from an EMBL/GenBank/DDBJ whole genome shotgun (WGS) entry which is preliminary data.</text>
</comment>
<gene>
    <name evidence="5" type="ORF">JOC54_004557</name>
</gene>
<name>A0ABS2T1X0_9BACI</name>
<sequence length="564" mass="64332">MKLTLDQIMKLDIMKLATVKTAVNQLHHKSVEWVSITEAPVENFIRKNELVLTTGIGYGHDPKQFFEFVKDVMKSEASALAVATGRYIYELYEDARELAEAEGFPILFLPWEVRFADLTQAVTARLVDEKQSDWQFAQSVQQELLSLMLAGRDLSHFLNHVSKYTEAPLAITDHLGRVKGKVVRSHKEFDRLVLQAFTTLKASDQSTEHHPLESKVQVLDVEGESFFVVPIIQANEQIQGYLFAVRSHVNDLDINVFYLLLEHTVTAAAFWFLQESAVQEAEARIRDNFVGDLAQGVPTAQLRTKAKSIGYHLNHCYIAIVGMPHNLAELYTQSDQVASYEEWLPSMVHYMEEEAKYAGSSINREVMTTFIESQLLIYLEVEKEEYQSTVNSYLDLLDRRLTHLLPDMEMTWAIGDAKIELGAFEVRFTEAKQALKLGIGRLGKGSRIFFSDTRIDQVLFKIGTDPELRTLIDDYAAPLLSYDQLRDIDLLGTFLAYQRNQNNVSQTARVLHLHRQSLLYRLRKIEALTGLSLANPDDVFLLDLSIRILLVNRHMNEANGAQYE</sequence>
<feature type="domain" description="PucR C-terminal helix-turn-helix" evidence="3">
    <location>
        <begin position="490"/>
        <end position="548"/>
    </location>
</feature>
<dbReference type="PANTHER" id="PTHR33744">
    <property type="entry name" value="CARBOHYDRATE DIACID REGULATOR"/>
    <property type="match status" value="1"/>
</dbReference>
<evidence type="ECO:0000259" key="2">
    <source>
        <dbReference type="Pfam" id="PF07905"/>
    </source>
</evidence>
<dbReference type="PANTHER" id="PTHR33744:SF1">
    <property type="entry name" value="DNA-BINDING TRANSCRIPTIONAL ACTIVATOR ADER"/>
    <property type="match status" value="1"/>
</dbReference>
<evidence type="ECO:0000313" key="6">
    <source>
        <dbReference type="Proteomes" id="UP001179280"/>
    </source>
</evidence>
<protein>
    <submittedName>
        <fullName evidence="5">Purine catabolism regulator</fullName>
    </submittedName>
</protein>
<feature type="domain" description="Purine catabolism PurC-like" evidence="2">
    <location>
        <begin position="7"/>
        <end position="125"/>
    </location>
</feature>
<dbReference type="InterPro" id="IPR042070">
    <property type="entry name" value="PucR_C-HTH_sf"/>
</dbReference>
<dbReference type="Pfam" id="PF13556">
    <property type="entry name" value="HTH_30"/>
    <property type="match status" value="1"/>
</dbReference>
<dbReference type="Proteomes" id="UP001179280">
    <property type="component" value="Unassembled WGS sequence"/>
</dbReference>
<dbReference type="InterPro" id="IPR009057">
    <property type="entry name" value="Homeodomain-like_sf"/>
</dbReference>
<keyword evidence="6" id="KW-1185">Reference proteome</keyword>
<organism evidence="5 6">
    <name type="scientific">Shouchella xiaoxiensis</name>
    <dbReference type="NCBI Taxonomy" id="766895"/>
    <lineage>
        <taxon>Bacteria</taxon>
        <taxon>Bacillati</taxon>
        <taxon>Bacillota</taxon>
        <taxon>Bacilli</taxon>
        <taxon>Bacillales</taxon>
        <taxon>Bacillaceae</taxon>
        <taxon>Shouchella</taxon>
    </lineage>
</organism>
<dbReference type="SUPFAM" id="SSF46689">
    <property type="entry name" value="Homeodomain-like"/>
    <property type="match status" value="1"/>
</dbReference>
<evidence type="ECO:0000259" key="3">
    <source>
        <dbReference type="Pfam" id="PF13556"/>
    </source>
</evidence>
<comment type="similarity">
    <text evidence="1">Belongs to the CdaR family.</text>
</comment>
<evidence type="ECO:0000313" key="5">
    <source>
        <dbReference type="EMBL" id="MBM7841256.1"/>
    </source>
</evidence>
<dbReference type="InterPro" id="IPR025736">
    <property type="entry name" value="PucR_C-HTH_dom"/>
</dbReference>
<evidence type="ECO:0000259" key="4">
    <source>
        <dbReference type="Pfam" id="PF17853"/>
    </source>
</evidence>
<proteinExistence type="inferred from homology"/>
<dbReference type="InterPro" id="IPR012914">
    <property type="entry name" value="PucR_dom"/>
</dbReference>
<feature type="domain" description="CdaR GGDEF-like" evidence="4">
    <location>
        <begin position="298"/>
        <end position="437"/>
    </location>
</feature>
<dbReference type="RefSeq" id="WP_204469273.1">
    <property type="nucleotide sequence ID" value="NZ_JAFBCV010000026.1"/>
</dbReference>
<dbReference type="EMBL" id="JAFBCV010000026">
    <property type="protein sequence ID" value="MBM7841256.1"/>
    <property type="molecule type" value="Genomic_DNA"/>
</dbReference>
<dbReference type="Pfam" id="PF07905">
    <property type="entry name" value="PucR"/>
    <property type="match status" value="1"/>
</dbReference>
<dbReference type="InterPro" id="IPR051448">
    <property type="entry name" value="CdaR-like_regulators"/>
</dbReference>
<evidence type="ECO:0000256" key="1">
    <source>
        <dbReference type="ARBA" id="ARBA00006754"/>
    </source>
</evidence>
<reference evidence="5" key="1">
    <citation type="submission" date="2021-01" db="EMBL/GenBank/DDBJ databases">
        <title>Genomic Encyclopedia of Type Strains, Phase IV (KMG-IV): sequencing the most valuable type-strain genomes for metagenomic binning, comparative biology and taxonomic classification.</title>
        <authorList>
            <person name="Goeker M."/>
        </authorList>
    </citation>
    <scope>NUCLEOTIDE SEQUENCE</scope>
    <source>
        <strain evidence="5">DSM 21943</strain>
    </source>
</reference>
<accession>A0ABS2T1X0</accession>